<evidence type="ECO:0000313" key="1">
    <source>
        <dbReference type="EMBL" id="MBD3324143.1"/>
    </source>
</evidence>
<reference evidence="1" key="1">
    <citation type="submission" date="2019-11" db="EMBL/GenBank/DDBJ databases">
        <title>Microbial mats filling the niche in hypersaline microbial mats.</title>
        <authorList>
            <person name="Wong H.L."/>
            <person name="Macleod F.I."/>
            <person name="White R.A. III"/>
            <person name="Burns B.P."/>
        </authorList>
    </citation>
    <scope>NUCLEOTIDE SEQUENCE</scope>
    <source>
        <strain evidence="1">Rbin_158</strain>
    </source>
</reference>
<evidence type="ECO:0000313" key="2">
    <source>
        <dbReference type="Proteomes" id="UP000649604"/>
    </source>
</evidence>
<proteinExistence type="predicted"/>
<dbReference type="AlphaFoldDB" id="A0A9D5JTW7"/>
<protein>
    <submittedName>
        <fullName evidence="1">Uncharacterized protein</fullName>
    </submittedName>
</protein>
<comment type="caution">
    <text evidence="1">The sequence shown here is derived from an EMBL/GenBank/DDBJ whole genome shotgun (WGS) entry which is preliminary data.</text>
</comment>
<gene>
    <name evidence="1" type="ORF">GF339_06135</name>
</gene>
<dbReference type="CDD" id="cd22231">
    <property type="entry name" value="RHH_NikR_HicB-like"/>
    <property type="match status" value="1"/>
</dbReference>
<dbReference type="EMBL" id="WJJP01000192">
    <property type="protein sequence ID" value="MBD3324143.1"/>
    <property type="molecule type" value="Genomic_DNA"/>
</dbReference>
<organism evidence="1 2">
    <name type="scientific">candidate division KSB3 bacterium</name>
    <dbReference type="NCBI Taxonomy" id="2044937"/>
    <lineage>
        <taxon>Bacteria</taxon>
        <taxon>candidate division KSB3</taxon>
    </lineage>
</organism>
<dbReference type="InterPro" id="IPR013321">
    <property type="entry name" value="Arc_rbn_hlx_hlx"/>
</dbReference>
<sequence>MKVKTSIVLPQDLLQQVDHYAAPYKNRSVFVEQALRTFIAQLVRQEQHQRDRAILDRYADGLNQETADALSYQIPV</sequence>
<dbReference type="Proteomes" id="UP000649604">
    <property type="component" value="Unassembled WGS sequence"/>
</dbReference>
<dbReference type="GO" id="GO:0006355">
    <property type="term" value="P:regulation of DNA-templated transcription"/>
    <property type="evidence" value="ECO:0007669"/>
    <property type="project" value="InterPro"/>
</dbReference>
<accession>A0A9D5JTW7</accession>
<dbReference type="Gene3D" id="1.10.1220.10">
    <property type="entry name" value="Met repressor-like"/>
    <property type="match status" value="1"/>
</dbReference>
<name>A0A9D5JTW7_9BACT</name>